<dbReference type="Gene3D" id="2.60.200.40">
    <property type="match status" value="1"/>
</dbReference>
<comment type="similarity">
    <text evidence="2">Belongs to the diacylglycerol/lipid kinase family.</text>
</comment>
<dbReference type="Pfam" id="PF19279">
    <property type="entry name" value="YegS_C"/>
    <property type="match status" value="1"/>
</dbReference>
<organism evidence="10 11">
    <name type="scientific">Leifsonia williamsii</name>
    <dbReference type="NCBI Taxonomy" id="3035919"/>
    <lineage>
        <taxon>Bacteria</taxon>
        <taxon>Bacillati</taxon>
        <taxon>Actinomycetota</taxon>
        <taxon>Actinomycetes</taxon>
        <taxon>Micrococcales</taxon>
        <taxon>Microbacteriaceae</taxon>
        <taxon>Leifsonia</taxon>
    </lineage>
</organism>
<dbReference type="InterPro" id="IPR050187">
    <property type="entry name" value="Lipid_Phosphate_FormReg"/>
</dbReference>
<dbReference type="Proteomes" id="UP001174208">
    <property type="component" value="Unassembled WGS sequence"/>
</dbReference>
<comment type="cofactor">
    <cofactor evidence="1">
        <name>Mg(2+)</name>
        <dbReference type="ChEBI" id="CHEBI:18420"/>
    </cofactor>
</comment>
<comment type="caution">
    <text evidence="10">The sequence shown here is derived from an EMBL/GenBank/DDBJ whole genome shotgun (WGS) entry which is preliminary data.</text>
</comment>
<keyword evidence="7" id="KW-0594">Phospholipid biosynthesis</keyword>
<evidence type="ECO:0000256" key="7">
    <source>
        <dbReference type="ARBA" id="ARBA00023209"/>
    </source>
</evidence>
<evidence type="ECO:0000313" key="10">
    <source>
        <dbReference type="EMBL" id="MDN4614965.1"/>
    </source>
</evidence>
<evidence type="ECO:0000256" key="3">
    <source>
        <dbReference type="ARBA" id="ARBA00022679"/>
    </source>
</evidence>
<proteinExistence type="inferred from homology"/>
<gene>
    <name evidence="10" type="ORF">P5G50_10935</name>
</gene>
<sequence>MTASRRTVVVAVNPMAAFGHRRDAGPRTVERLRASGRTVIAVEQANRELLRRETAKALADGPDALVVVGGDGMASLGIDLVAETGLPLGIVASGTGNDLADGLGLPVDDTEAAIDRLLEALDMAPRVIDAARIRHGELTTWFGCVLSAGFDARVNERANLMTRPRGRGRYVLAMLRELATLRPRRYRIVADGEPMELEAMLVSVANNPSLGGGMRIAPDARLDDGRLDLFVVARMSRLRFLRLFPRVFAGTHTDLPEVTLRRVSTVRIEADDVIVYADGERIGPLPVEVTVVPAALRVLA</sequence>
<dbReference type="PROSITE" id="PS50146">
    <property type="entry name" value="DAGK"/>
    <property type="match status" value="1"/>
</dbReference>
<dbReference type="InterPro" id="IPR001206">
    <property type="entry name" value="Diacylglycerol_kinase_cat_dom"/>
</dbReference>
<keyword evidence="5 10" id="KW-0418">Kinase</keyword>
<evidence type="ECO:0000256" key="8">
    <source>
        <dbReference type="ARBA" id="ARBA00023264"/>
    </source>
</evidence>
<dbReference type="SUPFAM" id="SSF111331">
    <property type="entry name" value="NAD kinase/diacylglycerol kinase-like"/>
    <property type="match status" value="1"/>
</dbReference>
<keyword evidence="4" id="KW-0547">Nucleotide-binding</keyword>
<accession>A0ABT8KBY2</accession>
<evidence type="ECO:0000259" key="9">
    <source>
        <dbReference type="PROSITE" id="PS50146"/>
    </source>
</evidence>
<keyword evidence="8" id="KW-1208">Phospholipid metabolism</keyword>
<dbReference type="Gene3D" id="3.40.50.10330">
    <property type="entry name" value="Probable inorganic polyphosphate/atp-NAD kinase, domain 1"/>
    <property type="match status" value="1"/>
</dbReference>
<dbReference type="GO" id="GO:0016301">
    <property type="term" value="F:kinase activity"/>
    <property type="evidence" value="ECO:0007669"/>
    <property type="project" value="UniProtKB-KW"/>
</dbReference>
<evidence type="ECO:0000256" key="5">
    <source>
        <dbReference type="ARBA" id="ARBA00022777"/>
    </source>
</evidence>
<dbReference type="PANTHER" id="PTHR12358:SF106">
    <property type="entry name" value="LIPID KINASE YEGS"/>
    <property type="match status" value="1"/>
</dbReference>
<evidence type="ECO:0000256" key="1">
    <source>
        <dbReference type="ARBA" id="ARBA00001946"/>
    </source>
</evidence>
<reference evidence="10" key="1">
    <citation type="submission" date="2023-06" db="EMBL/GenBank/DDBJ databases">
        <title>MT1 and MT2 Draft Genomes of Novel Species.</title>
        <authorList>
            <person name="Venkateswaran K."/>
        </authorList>
    </citation>
    <scope>NUCLEOTIDE SEQUENCE</scope>
    <source>
        <strain evidence="10">F6_8S_P_1B</strain>
    </source>
</reference>
<dbReference type="Pfam" id="PF00781">
    <property type="entry name" value="DAGK_cat"/>
    <property type="match status" value="1"/>
</dbReference>
<dbReference type="InterPro" id="IPR017438">
    <property type="entry name" value="ATP-NAD_kinase_N"/>
</dbReference>
<dbReference type="InterPro" id="IPR045540">
    <property type="entry name" value="YegS/DAGK_C"/>
</dbReference>
<dbReference type="InterPro" id="IPR016064">
    <property type="entry name" value="NAD/diacylglycerol_kinase_sf"/>
</dbReference>
<keyword evidence="3" id="KW-0808">Transferase</keyword>
<dbReference type="RefSeq" id="WP_301209085.1">
    <property type="nucleotide sequence ID" value="NZ_JAROCF010000001.1"/>
</dbReference>
<keyword evidence="7" id="KW-0443">Lipid metabolism</keyword>
<keyword evidence="11" id="KW-1185">Reference proteome</keyword>
<name>A0ABT8KBY2_9MICO</name>
<evidence type="ECO:0000313" key="11">
    <source>
        <dbReference type="Proteomes" id="UP001174208"/>
    </source>
</evidence>
<dbReference type="PANTHER" id="PTHR12358">
    <property type="entry name" value="SPHINGOSINE KINASE"/>
    <property type="match status" value="1"/>
</dbReference>
<dbReference type="EMBL" id="JAROCF010000001">
    <property type="protein sequence ID" value="MDN4614965.1"/>
    <property type="molecule type" value="Genomic_DNA"/>
</dbReference>
<evidence type="ECO:0000256" key="4">
    <source>
        <dbReference type="ARBA" id="ARBA00022741"/>
    </source>
</evidence>
<protein>
    <submittedName>
        <fullName evidence="10">Diacylglycerol kinase family protein</fullName>
    </submittedName>
</protein>
<evidence type="ECO:0000256" key="6">
    <source>
        <dbReference type="ARBA" id="ARBA00022840"/>
    </source>
</evidence>
<feature type="domain" description="DAGKc" evidence="9">
    <location>
        <begin position="3"/>
        <end position="137"/>
    </location>
</feature>
<keyword evidence="7" id="KW-0444">Lipid biosynthesis</keyword>
<keyword evidence="6" id="KW-0067">ATP-binding</keyword>
<evidence type="ECO:0000256" key="2">
    <source>
        <dbReference type="ARBA" id="ARBA00005983"/>
    </source>
</evidence>